<keyword evidence="2" id="KW-1015">Disulfide bond</keyword>
<reference evidence="6" key="2">
    <citation type="submission" date="2020-04" db="EMBL/GenBank/DDBJ databases">
        <authorList>
            <consortium name="NCBI Genome Project"/>
        </authorList>
    </citation>
    <scope>NUCLEOTIDE SEQUENCE</scope>
    <source>
        <strain evidence="6">CBS 781.70</strain>
    </source>
</reference>
<evidence type="ECO:0000256" key="2">
    <source>
        <dbReference type="ARBA" id="ARBA00023157"/>
    </source>
</evidence>
<dbReference type="EMBL" id="ML975158">
    <property type="protein sequence ID" value="KAF1812381.1"/>
    <property type="molecule type" value="Genomic_DNA"/>
</dbReference>
<reference evidence="4 6" key="1">
    <citation type="submission" date="2020-01" db="EMBL/GenBank/DDBJ databases">
        <authorList>
            <consortium name="DOE Joint Genome Institute"/>
            <person name="Haridas S."/>
            <person name="Albert R."/>
            <person name="Binder M."/>
            <person name="Bloem J."/>
            <person name="Labutti K."/>
            <person name="Salamov A."/>
            <person name="Andreopoulos B."/>
            <person name="Baker S.E."/>
            <person name="Barry K."/>
            <person name="Bills G."/>
            <person name="Bluhm B.H."/>
            <person name="Cannon C."/>
            <person name="Castanera R."/>
            <person name="Culley D.E."/>
            <person name="Daum C."/>
            <person name="Ezra D."/>
            <person name="Gonzalez J.B."/>
            <person name="Henrissat B."/>
            <person name="Kuo A."/>
            <person name="Liang C."/>
            <person name="Lipzen A."/>
            <person name="Lutzoni F."/>
            <person name="Magnuson J."/>
            <person name="Mondo S."/>
            <person name="Nolan M."/>
            <person name="Ohm R."/>
            <person name="Pangilinan J."/>
            <person name="Park H.-J."/>
            <person name="Ramirez L."/>
            <person name="Alfaro M."/>
            <person name="Sun H."/>
            <person name="Tritt A."/>
            <person name="Yoshinaga Y."/>
            <person name="Zwiers L.-H."/>
            <person name="Turgeon B.G."/>
            <person name="Goodwin S.B."/>
            <person name="Spatafora J.W."/>
            <person name="Crous P.W."/>
            <person name="Grigoriev I.V."/>
        </authorList>
    </citation>
    <scope>NUCLEOTIDE SEQUENCE</scope>
    <source>
        <strain evidence="4 6">CBS 781.70</strain>
    </source>
</reference>
<dbReference type="AlphaFoldDB" id="A0A6G1G375"/>
<dbReference type="GO" id="GO:0005743">
    <property type="term" value="C:mitochondrial inner membrane"/>
    <property type="evidence" value="ECO:0007669"/>
    <property type="project" value="UniProtKB-SubCell"/>
</dbReference>
<gene>
    <name evidence="4 6" type="ORF">P152DRAFT_33695</name>
</gene>
<dbReference type="InterPro" id="IPR013892">
    <property type="entry name" value="Cyt_c_biogenesis_Cmc1-like"/>
</dbReference>
<comment type="subcellular location">
    <subcellularLocation>
        <location evidence="3">Mitochondrion inner membrane</location>
    </subcellularLocation>
</comment>
<keyword evidence="5" id="KW-1185">Reference proteome</keyword>
<evidence type="ECO:0000256" key="3">
    <source>
        <dbReference type="RuleBase" id="RU364104"/>
    </source>
</evidence>
<sequence length="110" mass="12535">MHPLLHTKDNQGGFLKHFLTPFIFTDAVFQRPETTVCLCSSGCEEVMTALDECHARGFLWKTVGGCTKAKHAVNMCLRKERLKRTQENRDKAKVKNAKIREIWADIDANS</sequence>
<accession>A0A6G1G375</accession>
<protein>
    <recommendedName>
        <fullName evidence="3">COX assembly mitochondrial protein</fullName>
    </recommendedName>
</protein>
<evidence type="ECO:0000313" key="4">
    <source>
        <dbReference type="EMBL" id="KAF1812381.1"/>
    </source>
</evidence>
<reference evidence="6" key="3">
    <citation type="submission" date="2025-04" db="UniProtKB">
        <authorList>
            <consortium name="RefSeq"/>
        </authorList>
    </citation>
    <scope>IDENTIFICATION</scope>
    <source>
        <strain evidence="6">CBS 781.70</strain>
    </source>
</reference>
<keyword evidence="3" id="KW-0143">Chaperone</keyword>
<evidence type="ECO:0000256" key="1">
    <source>
        <dbReference type="ARBA" id="ARBA00007347"/>
    </source>
</evidence>
<evidence type="ECO:0000313" key="5">
    <source>
        <dbReference type="Proteomes" id="UP000504638"/>
    </source>
</evidence>
<keyword evidence="3" id="KW-0472">Membrane</keyword>
<name>A0A6G1G375_9PEZI</name>
<keyword evidence="3" id="KW-0496">Mitochondrion</keyword>
<organism evidence="4">
    <name type="scientific">Eremomyces bilateralis CBS 781.70</name>
    <dbReference type="NCBI Taxonomy" id="1392243"/>
    <lineage>
        <taxon>Eukaryota</taxon>
        <taxon>Fungi</taxon>
        <taxon>Dikarya</taxon>
        <taxon>Ascomycota</taxon>
        <taxon>Pezizomycotina</taxon>
        <taxon>Dothideomycetes</taxon>
        <taxon>Dothideomycetes incertae sedis</taxon>
        <taxon>Eremomycetales</taxon>
        <taxon>Eremomycetaceae</taxon>
        <taxon>Eremomyces</taxon>
    </lineage>
</organism>
<evidence type="ECO:0000313" key="6">
    <source>
        <dbReference type="RefSeq" id="XP_033534012.1"/>
    </source>
</evidence>
<dbReference type="GeneID" id="54415872"/>
<comment type="similarity">
    <text evidence="1 3">Belongs to the CMC family.</text>
</comment>
<comment type="function">
    <text evidence="3">Required for mitochondrial cytochrome c oxidase (COX) assembly and respiration.</text>
</comment>
<dbReference type="RefSeq" id="XP_033534012.1">
    <property type="nucleotide sequence ID" value="XM_033675302.1"/>
</dbReference>
<keyword evidence="3" id="KW-0999">Mitochondrion inner membrane</keyword>
<dbReference type="OrthoDB" id="532630at2759"/>
<dbReference type="Proteomes" id="UP000504638">
    <property type="component" value="Unplaced"/>
</dbReference>
<proteinExistence type="inferred from homology"/>
<dbReference type="Pfam" id="PF08583">
    <property type="entry name" value="Cmc1"/>
    <property type="match status" value="1"/>
</dbReference>